<dbReference type="Pfam" id="PF13432">
    <property type="entry name" value="TPR_16"/>
    <property type="match status" value="2"/>
</dbReference>
<dbReference type="SMART" id="SM00028">
    <property type="entry name" value="TPR"/>
    <property type="match status" value="6"/>
</dbReference>
<dbReference type="PROSITE" id="PS50005">
    <property type="entry name" value="TPR"/>
    <property type="match status" value="1"/>
</dbReference>
<feature type="non-terminal residue" evidence="1">
    <location>
        <position position="1"/>
    </location>
</feature>
<name>X0S531_9ZZZZ</name>
<reference evidence="1" key="1">
    <citation type="journal article" date="2014" name="Front. Microbiol.">
        <title>High frequency of phylogenetically diverse reductive dehalogenase-homologous genes in deep subseafloor sedimentary metagenomes.</title>
        <authorList>
            <person name="Kawai M."/>
            <person name="Futagami T."/>
            <person name="Toyoda A."/>
            <person name="Takaki Y."/>
            <person name="Nishi S."/>
            <person name="Hori S."/>
            <person name="Arai W."/>
            <person name="Tsubouchi T."/>
            <person name="Morono Y."/>
            <person name="Uchiyama I."/>
            <person name="Ito T."/>
            <person name="Fujiyama A."/>
            <person name="Inagaki F."/>
            <person name="Takami H."/>
        </authorList>
    </citation>
    <scope>NUCLEOTIDE SEQUENCE</scope>
    <source>
        <strain evidence="1">Expedition CK06-06</strain>
    </source>
</reference>
<dbReference type="AlphaFoldDB" id="X0S531"/>
<dbReference type="InterPro" id="IPR019734">
    <property type="entry name" value="TPR_rpt"/>
</dbReference>
<comment type="caution">
    <text evidence="1">The sequence shown here is derived from an EMBL/GenBank/DDBJ whole genome shotgun (WGS) entry which is preliminary data.</text>
</comment>
<gene>
    <name evidence="1" type="ORF">S01H1_17244</name>
</gene>
<proteinExistence type="predicted"/>
<dbReference type="SUPFAM" id="SSF48452">
    <property type="entry name" value="TPR-like"/>
    <property type="match status" value="2"/>
</dbReference>
<organism evidence="1">
    <name type="scientific">marine sediment metagenome</name>
    <dbReference type="NCBI Taxonomy" id="412755"/>
    <lineage>
        <taxon>unclassified sequences</taxon>
        <taxon>metagenomes</taxon>
        <taxon>ecological metagenomes</taxon>
    </lineage>
</organism>
<evidence type="ECO:0000313" key="1">
    <source>
        <dbReference type="EMBL" id="GAF70351.1"/>
    </source>
</evidence>
<dbReference type="InterPro" id="IPR011990">
    <property type="entry name" value="TPR-like_helical_dom_sf"/>
</dbReference>
<dbReference type="PANTHER" id="PTHR12558:SF13">
    <property type="entry name" value="CELL DIVISION CYCLE PROTEIN 27 HOMOLOG"/>
    <property type="match status" value="1"/>
</dbReference>
<accession>X0S531</accession>
<dbReference type="PANTHER" id="PTHR12558">
    <property type="entry name" value="CELL DIVISION CYCLE 16,23,27"/>
    <property type="match status" value="1"/>
</dbReference>
<dbReference type="EMBL" id="BARS01009138">
    <property type="protein sequence ID" value="GAF70351.1"/>
    <property type="molecule type" value="Genomic_DNA"/>
</dbReference>
<dbReference type="Gene3D" id="1.25.40.10">
    <property type="entry name" value="Tetratricopeptide repeat domain"/>
    <property type="match status" value="4"/>
</dbReference>
<protein>
    <submittedName>
        <fullName evidence="1">Uncharacterized protein</fullName>
    </submittedName>
</protein>
<sequence>ADAVLQHAILQINAKEFAKAQKALGGLIKTQPEHPKMDSAIFYLGLCMARQKQWSEAVKNFKLLLSEYPKSTVRDRTLYEWAWCEKGANNTEAAAELYARFLGDYASSPLAKDVAFELAELEFENKRYDESIARLQKLTKGAPKELQAKVLYRLGWCYFSKNDMAKAAKFFEAMLAQDNKSPMATMAHYQAGEAQLKLKVYEPARNHFAAVVGRKSPIQEQSLLRLGECQALTGQWPQSQQTCASFLKSYPKSKLAPRARLGLGWAMENQQKYAEAIAEYRKVIAAGKRDATSARCQFQIGECLFAIKKFDEAIKELTLVEVKYGFAEWNAKALLEIGKALQGKGDTAAA</sequence>
<dbReference type="Pfam" id="PF13174">
    <property type="entry name" value="TPR_6"/>
    <property type="match status" value="2"/>
</dbReference>
<feature type="non-terminal residue" evidence="1">
    <location>
        <position position="350"/>
    </location>
</feature>